<proteinExistence type="predicted"/>
<gene>
    <name evidence="1" type="ORF">M747DRAFT_172957</name>
</gene>
<dbReference type="AlphaFoldDB" id="A0A370C721"/>
<name>A0A370C721_ASPNG</name>
<dbReference type="VEuPathDB" id="FungiDB:M747DRAFT_172957"/>
<reference evidence="1 2" key="1">
    <citation type="submission" date="2018-07" db="EMBL/GenBank/DDBJ databases">
        <title>Section-level genome sequencing of Aspergillus section Nigri to investigate inter- and intra-species variation.</title>
        <authorList>
            <consortium name="DOE Joint Genome Institute"/>
            <person name="Vesth T.C."/>
            <person name="Nybo J.L."/>
            <person name="Theobald S."/>
            <person name="Frisvad J.C."/>
            <person name="Larsen T.O."/>
            <person name="Nielsen K.F."/>
            <person name="Hoof J.B."/>
            <person name="Brandl J."/>
            <person name="Salamov A."/>
            <person name="Riley R."/>
            <person name="Gladden J.M."/>
            <person name="Phatale P."/>
            <person name="Nielsen M.T."/>
            <person name="Lyhne E.K."/>
            <person name="Kogle M.E."/>
            <person name="Strasser K."/>
            <person name="McDonnell E."/>
            <person name="Barry K."/>
            <person name="Clum A."/>
            <person name="Chen C."/>
            <person name="Nolan M."/>
            <person name="Sandor L."/>
            <person name="Kuo A."/>
            <person name="Lipzen A."/>
            <person name="Hainaut M."/>
            <person name="Drula E."/>
            <person name="Tsang A."/>
            <person name="Magnuson J.K."/>
            <person name="Henrissat B."/>
            <person name="Wiebenga A."/>
            <person name="Simmons B.A."/>
            <person name="Makela M.R."/>
            <person name="De vries R.P."/>
            <person name="Grigoriev I.V."/>
            <person name="Mortensen U.H."/>
            <person name="Baker S.E."/>
            <person name="Andersen M.R."/>
        </authorList>
    </citation>
    <scope>NUCLEOTIDE SEQUENCE [LARGE SCALE GENOMIC DNA]</scope>
    <source>
        <strain evidence="1 2">ATCC 13496</strain>
    </source>
</reference>
<protein>
    <submittedName>
        <fullName evidence="1">Uncharacterized protein</fullName>
    </submittedName>
</protein>
<dbReference type="EMBL" id="KZ851906">
    <property type="protein sequence ID" value="RDH22801.1"/>
    <property type="molecule type" value="Genomic_DNA"/>
</dbReference>
<accession>A0A370C721</accession>
<dbReference type="Proteomes" id="UP000253845">
    <property type="component" value="Unassembled WGS sequence"/>
</dbReference>
<evidence type="ECO:0000313" key="1">
    <source>
        <dbReference type="EMBL" id="RDH22801.1"/>
    </source>
</evidence>
<organism evidence="1 2">
    <name type="scientific">Aspergillus niger ATCC 13496</name>
    <dbReference type="NCBI Taxonomy" id="1353008"/>
    <lineage>
        <taxon>Eukaryota</taxon>
        <taxon>Fungi</taxon>
        <taxon>Dikarya</taxon>
        <taxon>Ascomycota</taxon>
        <taxon>Pezizomycotina</taxon>
        <taxon>Eurotiomycetes</taxon>
        <taxon>Eurotiomycetidae</taxon>
        <taxon>Eurotiales</taxon>
        <taxon>Aspergillaceae</taxon>
        <taxon>Aspergillus</taxon>
        <taxon>Aspergillus subgen. Circumdati</taxon>
    </lineage>
</organism>
<sequence>MDGMYRRCSQLTVRRGKYNKGLFITVTKFMTDSLAEMVTIFSSAEIKASSYCLHKRSD</sequence>
<evidence type="ECO:0000313" key="2">
    <source>
        <dbReference type="Proteomes" id="UP000253845"/>
    </source>
</evidence>